<evidence type="ECO:0000313" key="1">
    <source>
        <dbReference type="EMBL" id="KHN14695.1"/>
    </source>
</evidence>
<dbReference type="EMBL" id="KN661543">
    <property type="protein sequence ID" value="KHN14695.1"/>
    <property type="molecule type" value="Genomic_DNA"/>
</dbReference>
<proteinExistence type="predicted"/>
<gene>
    <name evidence="1" type="ORF">glysoja_049788</name>
</gene>
<accession>A0A0B2Q023</accession>
<protein>
    <submittedName>
        <fullName evidence="1">Copia protein</fullName>
        <ecNumber evidence="1">2.5.1.84</ecNumber>
    </submittedName>
</protein>
<keyword evidence="1" id="KW-0808">Transferase</keyword>
<name>A0A0B2Q023_GLYSO</name>
<organism evidence="1">
    <name type="scientific">Glycine soja</name>
    <name type="common">Wild soybean</name>
    <dbReference type="NCBI Taxonomy" id="3848"/>
    <lineage>
        <taxon>Eukaryota</taxon>
        <taxon>Viridiplantae</taxon>
        <taxon>Streptophyta</taxon>
        <taxon>Embryophyta</taxon>
        <taxon>Tracheophyta</taxon>
        <taxon>Spermatophyta</taxon>
        <taxon>Magnoliopsida</taxon>
        <taxon>eudicotyledons</taxon>
        <taxon>Gunneridae</taxon>
        <taxon>Pentapetalae</taxon>
        <taxon>rosids</taxon>
        <taxon>fabids</taxon>
        <taxon>Fabales</taxon>
        <taxon>Fabaceae</taxon>
        <taxon>Papilionoideae</taxon>
        <taxon>50 kb inversion clade</taxon>
        <taxon>NPAAA clade</taxon>
        <taxon>indigoferoid/millettioid clade</taxon>
        <taxon>Phaseoleae</taxon>
        <taxon>Glycine</taxon>
        <taxon>Glycine subgen. Soja</taxon>
    </lineage>
</organism>
<dbReference type="Proteomes" id="UP000053555">
    <property type="component" value="Unassembled WGS sequence"/>
</dbReference>
<dbReference type="CDD" id="cd09272">
    <property type="entry name" value="RNase_HI_RT_Ty1"/>
    <property type="match status" value="1"/>
</dbReference>
<dbReference type="EC" id="2.5.1.84" evidence="1"/>
<sequence>MLLMVDNKSAISLAKNPVAHGRSKHIETRFHYLRDQVYNGRWRLDFCRFADQLADILTKPLKK</sequence>
<dbReference type="AlphaFoldDB" id="A0A0B2Q023"/>
<dbReference type="GO" id="GO:0052923">
    <property type="term" value="F:all-trans-nonaprenyl-diphosphate synthase (geranyl-diphosphate specific) activity"/>
    <property type="evidence" value="ECO:0007669"/>
    <property type="project" value="UniProtKB-EC"/>
</dbReference>
<reference evidence="1" key="1">
    <citation type="submission" date="2014-07" db="EMBL/GenBank/DDBJ databases">
        <title>Identification of a novel salt tolerance gene in wild soybean by whole-genome sequencing.</title>
        <authorList>
            <person name="Lam H.-M."/>
            <person name="Qi X."/>
            <person name="Li M.-W."/>
            <person name="Liu X."/>
            <person name="Xie M."/>
            <person name="Ni M."/>
            <person name="Xu X."/>
        </authorList>
    </citation>
    <scope>NUCLEOTIDE SEQUENCE [LARGE SCALE GENOMIC DNA]</scope>
    <source>
        <tissue evidence="1">Root</tissue>
    </source>
</reference>
<feature type="non-terminal residue" evidence="1">
    <location>
        <position position="63"/>
    </location>
</feature>